<dbReference type="Proteomes" id="UP000197138">
    <property type="component" value="Unassembled WGS sequence"/>
</dbReference>
<reference evidence="3" key="1">
    <citation type="journal article" date="2017" name="Plant J.">
        <title>The pomegranate (Punica granatum L.) genome and the genomics of punicalagin biosynthesis.</title>
        <authorList>
            <person name="Qin G."/>
            <person name="Xu C."/>
            <person name="Ming R."/>
            <person name="Tang H."/>
            <person name="Guyot R."/>
            <person name="Kramer E.M."/>
            <person name="Hu Y."/>
            <person name="Yi X."/>
            <person name="Qi Y."/>
            <person name="Xu X."/>
            <person name="Gao Z."/>
            <person name="Pan H."/>
            <person name="Jian J."/>
            <person name="Tian Y."/>
            <person name="Yue Z."/>
            <person name="Xu Y."/>
        </authorList>
    </citation>
    <scope>NUCLEOTIDE SEQUENCE [LARGE SCALE GENOMIC DNA]</scope>
    <source>
        <strain evidence="3">cv. Dabenzi</strain>
    </source>
</reference>
<organism evidence="2 3">
    <name type="scientific">Punica granatum</name>
    <name type="common">Pomegranate</name>
    <dbReference type="NCBI Taxonomy" id="22663"/>
    <lineage>
        <taxon>Eukaryota</taxon>
        <taxon>Viridiplantae</taxon>
        <taxon>Streptophyta</taxon>
        <taxon>Embryophyta</taxon>
        <taxon>Tracheophyta</taxon>
        <taxon>Spermatophyta</taxon>
        <taxon>Magnoliopsida</taxon>
        <taxon>eudicotyledons</taxon>
        <taxon>Gunneridae</taxon>
        <taxon>Pentapetalae</taxon>
        <taxon>rosids</taxon>
        <taxon>malvids</taxon>
        <taxon>Myrtales</taxon>
        <taxon>Lythraceae</taxon>
        <taxon>Punica</taxon>
    </lineage>
</organism>
<proteinExistence type="predicted"/>
<protein>
    <submittedName>
        <fullName evidence="2">Uncharacterized protein</fullName>
    </submittedName>
</protein>
<sequence>MKRVGESSPKRAKELSSGLVGALSASFYLDSSGNCGRNTKGRSPGSISKTGLHGERTLRADGWVMV</sequence>
<feature type="region of interest" description="Disordered" evidence="1">
    <location>
        <begin position="34"/>
        <end position="53"/>
    </location>
</feature>
<dbReference type="EMBL" id="MTKT01001322">
    <property type="protein sequence ID" value="OWM84612.1"/>
    <property type="molecule type" value="Genomic_DNA"/>
</dbReference>
<evidence type="ECO:0000313" key="3">
    <source>
        <dbReference type="Proteomes" id="UP000197138"/>
    </source>
</evidence>
<name>A0A218XJV1_PUNGR</name>
<comment type="caution">
    <text evidence="2">The sequence shown here is derived from an EMBL/GenBank/DDBJ whole genome shotgun (WGS) entry which is preliminary data.</text>
</comment>
<evidence type="ECO:0000313" key="2">
    <source>
        <dbReference type="EMBL" id="OWM84612.1"/>
    </source>
</evidence>
<gene>
    <name evidence="2" type="ORF">CDL15_Pgr014183</name>
</gene>
<evidence type="ECO:0000256" key="1">
    <source>
        <dbReference type="SAM" id="MobiDB-lite"/>
    </source>
</evidence>
<accession>A0A218XJV1</accession>
<dbReference type="AlphaFoldDB" id="A0A218XJV1"/>